<sequence>MKIKLLFVFLCSLLVANPAVSSENQTLYVSLDTTNKHMFIKAKLGSSVINYSLREPSQQTQSNFNSALLKLNSWELDKAFLNQTLGDYELALFEPISPMLDKAKHIHFMLDKGSFDFALDLISYKGQPLFLQYPVSFSFKPVKVTDEYHFNEQGNGLTVKDKTTDPESASLLISEILTNTKHYEMEDISKDQLVNKKKLDVALLSLHGIADESEAFMQLNDEQVYAVDLLNLNSELIYLDSCQMGSSYSFAAMFAQSPIQFIVAPLFDNEAGGSSSLTIQSFFTKLSQNIAPAKALYLTR</sequence>
<dbReference type="Proteomes" id="UP000093366">
    <property type="component" value="Unassembled WGS sequence"/>
</dbReference>
<feature type="chain" id="PRO_5008646182" description="CHAT domain-containing protein" evidence="1">
    <location>
        <begin position="22"/>
        <end position="300"/>
    </location>
</feature>
<dbReference type="RefSeq" id="WP_065790992.1">
    <property type="nucleotide sequence ID" value="NZ_MAUJ01000004.1"/>
</dbReference>
<evidence type="ECO:0000313" key="3">
    <source>
        <dbReference type="Proteomes" id="UP000093366"/>
    </source>
</evidence>
<comment type="caution">
    <text evidence="2">The sequence shown here is derived from an EMBL/GenBank/DDBJ whole genome shotgun (WGS) entry which is preliminary data.</text>
</comment>
<protein>
    <recommendedName>
        <fullName evidence="4">CHAT domain-containing protein</fullName>
    </recommendedName>
</protein>
<organism evidence="2 3">
    <name type="scientific">Pseudoalteromonas luteoviolacea</name>
    <dbReference type="NCBI Taxonomy" id="43657"/>
    <lineage>
        <taxon>Bacteria</taxon>
        <taxon>Pseudomonadati</taxon>
        <taxon>Pseudomonadota</taxon>
        <taxon>Gammaproteobacteria</taxon>
        <taxon>Alteromonadales</taxon>
        <taxon>Pseudoalteromonadaceae</taxon>
        <taxon>Pseudoalteromonas</taxon>
    </lineage>
</organism>
<keyword evidence="1" id="KW-0732">Signal</keyword>
<accession>A0A1C0TPW6</accession>
<feature type="signal peptide" evidence="1">
    <location>
        <begin position="1"/>
        <end position="21"/>
    </location>
</feature>
<evidence type="ECO:0000256" key="1">
    <source>
        <dbReference type="SAM" id="SignalP"/>
    </source>
</evidence>
<dbReference type="EMBL" id="MAUJ01000004">
    <property type="protein sequence ID" value="OCQ20810.1"/>
    <property type="molecule type" value="Genomic_DNA"/>
</dbReference>
<dbReference type="OrthoDB" id="6281484at2"/>
<evidence type="ECO:0000313" key="2">
    <source>
        <dbReference type="EMBL" id="OCQ20810.1"/>
    </source>
</evidence>
<reference evidence="3" key="1">
    <citation type="submission" date="2016-07" db="EMBL/GenBank/DDBJ databases">
        <authorList>
            <person name="Florea S."/>
            <person name="Webb J.S."/>
            <person name="Jaromczyk J."/>
            <person name="Schardl C.L."/>
        </authorList>
    </citation>
    <scope>NUCLEOTIDE SEQUENCE [LARGE SCALE GENOMIC DNA]</scope>
    <source>
        <strain evidence="3">IPB1</strain>
    </source>
</reference>
<evidence type="ECO:0008006" key="4">
    <source>
        <dbReference type="Google" id="ProtNLM"/>
    </source>
</evidence>
<dbReference type="AlphaFoldDB" id="A0A1C0TPW6"/>
<proteinExistence type="predicted"/>
<name>A0A1C0TPW6_9GAMM</name>
<gene>
    <name evidence="2" type="ORF">A7985_13500</name>
</gene>